<evidence type="ECO:0000259" key="2">
    <source>
        <dbReference type="Pfam" id="PF07705"/>
    </source>
</evidence>
<dbReference type="Proteomes" id="UP000768163">
    <property type="component" value="Unassembled WGS sequence"/>
</dbReference>
<evidence type="ECO:0000313" key="4">
    <source>
        <dbReference type="EMBL" id="NCS90926.1"/>
    </source>
</evidence>
<dbReference type="InterPro" id="IPR007742">
    <property type="entry name" value="NosD_dom"/>
</dbReference>
<dbReference type="InterPro" id="IPR011635">
    <property type="entry name" value="CARDB"/>
</dbReference>
<dbReference type="InterPro" id="IPR012334">
    <property type="entry name" value="Pectin_lyas_fold"/>
</dbReference>
<evidence type="ECO:0000259" key="1">
    <source>
        <dbReference type="Pfam" id="PF05048"/>
    </source>
</evidence>
<reference evidence="4" key="1">
    <citation type="submission" date="2019-11" db="EMBL/GenBank/DDBJ databases">
        <title>Lipid analysis of CO2-rich subsurface aquifers suggests an autotrophy-based deep biosphere with lysolipids enriched in CPR bacteria.</title>
        <authorList>
            <person name="Probst A.J."/>
            <person name="Elling F.J."/>
            <person name="Castelle C.J."/>
            <person name="Zhu Q."/>
            <person name="Elvert M."/>
            <person name="Birarda G."/>
            <person name="Holman H.-Y."/>
            <person name="Lane K.R."/>
            <person name="Ladd B."/>
            <person name="Ryan M.C."/>
            <person name="Woyke T."/>
            <person name="Hinrichs K.-U."/>
            <person name="Banfield J.F."/>
        </authorList>
    </citation>
    <scope>NUCLEOTIDE SEQUENCE</scope>
    <source>
        <strain evidence="3">CG_2015-01_33_1645</strain>
        <strain evidence="4">CG_2015-04_33_537</strain>
    </source>
</reference>
<dbReference type="Gene3D" id="2.60.40.10">
    <property type="entry name" value="Immunoglobulins"/>
    <property type="match status" value="1"/>
</dbReference>
<evidence type="ECO:0008006" key="6">
    <source>
        <dbReference type="Google" id="ProtNLM"/>
    </source>
</evidence>
<dbReference type="InterPro" id="IPR022441">
    <property type="entry name" value="Para_beta_helix_rpt-2"/>
</dbReference>
<dbReference type="NCBIfam" id="TIGR03804">
    <property type="entry name" value="para_beta_helix"/>
    <property type="match status" value="2"/>
</dbReference>
<dbReference type="Pfam" id="PF05048">
    <property type="entry name" value="NosD"/>
    <property type="match status" value="1"/>
</dbReference>
<name>A0A8J7YYM0_9ARCH</name>
<dbReference type="EMBL" id="JAACQH010000010">
    <property type="protein sequence ID" value="NCS90926.1"/>
    <property type="molecule type" value="Genomic_DNA"/>
</dbReference>
<feature type="domain" description="CARDB" evidence="2">
    <location>
        <begin position="175"/>
        <end position="273"/>
    </location>
</feature>
<evidence type="ECO:0000313" key="3">
    <source>
        <dbReference type="EMBL" id="NCN64601.1"/>
    </source>
</evidence>
<dbReference type="Proteomes" id="UP000738826">
    <property type="component" value="Unassembled WGS sequence"/>
</dbReference>
<dbReference type="Pfam" id="PF07705">
    <property type="entry name" value="CARDB"/>
    <property type="match status" value="1"/>
</dbReference>
<accession>A0A8J7YYM0</accession>
<evidence type="ECO:0000313" key="5">
    <source>
        <dbReference type="Proteomes" id="UP000738826"/>
    </source>
</evidence>
<dbReference type="InterPro" id="IPR006626">
    <property type="entry name" value="PbH1"/>
</dbReference>
<dbReference type="SMART" id="SM00710">
    <property type="entry name" value="PbH1"/>
    <property type="match status" value="5"/>
</dbReference>
<dbReference type="InterPro" id="IPR011050">
    <property type="entry name" value="Pectin_lyase_fold/virulence"/>
</dbReference>
<dbReference type="InterPro" id="IPR013783">
    <property type="entry name" value="Ig-like_fold"/>
</dbReference>
<dbReference type="Gene3D" id="2.160.20.10">
    <property type="entry name" value="Single-stranded right-handed beta-helix, Pectin lyase-like"/>
    <property type="match status" value="1"/>
</dbReference>
<organism evidence="4 5">
    <name type="scientific">Candidatus Altarchaeum hamiconexum</name>
    <dbReference type="NCBI Taxonomy" id="1803513"/>
    <lineage>
        <taxon>Archaea</taxon>
        <taxon>Candidatus Altarchaeota</taxon>
        <taxon>Candidatus Altiarchaeia</taxon>
        <taxon>Candidatus Altarchaeales</taxon>
        <taxon>Candidatus Altarchaeaceae</taxon>
        <taxon>Candidatus Altarchaeum</taxon>
    </lineage>
</organism>
<proteinExistence type="predicted"/>
<gene>
    <name evidence="4" type="ORF">GW779_00665</name>
    <name evidence="3" type="ORF">GW910_00770</name>
</gene>
<comment type="caution">
    <text evidence="4">The sequence shown here is derived from an EMBL/GenBank/DDBJ whole genome shotgun (WGS) entry which is preliminary data.</text>
</comment>
<dbReference type="EMBL" id="JAACVF010000017">
    <property type="protein sequence ID" value="NCN64601.1"/>
    <property type="molecule type" value="Genomic_DNA"/>
</dbReference>
<dbReference type="SUPFAM" id="SSF51126">
    <property type="entry name" value="Pectin lyase-like"/>
    <property type="match status" value="1"/>
</dbReference>
<feature type="domain" description="Periplasmic copper-binding protein NosD beta helix" evidence="1">
    <location>
        <begin position="305"/>
        <end position="448"/>
    </location>
</feature>
<protein>
    <recommendedName>
        <fullName evidence="6">Right handed beta helix domain-containing protein</fullName>
    </recommendedName>
</protein>
<dbReference type="AlphaFoldDB" id="A0A8J7YYM0"/>
<sequence length="466" mass="51953">MNTKILLVLGMLVIIFAVSTYIIFELPQNKINEDTNLSFNKNNSNNQNTSLPVETKEDSECKKLECPKIECPNAECPKCPEKIDEGKMIYIETRLNNTGNANLSDGRIKFYLKDLNNMIRVESSLNHTFAFNSSIHDKALIIYDVNYSCEKCKECSSCGCGSCYCSDCICPEHEKPDLSVANVTFIGNLTTIGETIEIITLVKNLGNVYIDYTKVEIVIDNFTDYMFVHLNANSEKNLSFNWIVTEGEHTLTVSIDPENVTNETNKTNNKLTKKITTCFVPYDDMYINVDTILCYGVYNIVDSGTSGVIIINKSNVVLDCGGATLNGSSYGYGIHLSGYDNITIKNCNLVDYTVGIKIYGSKGNGIFRNNISKNGDGIFMEGSHNTISNNNISLNGNGIYCWGGFLHNISNNEVAKNSNIGIQIRLSDNNSVTNNQIYSNRYGIYVYTHPPQYHQVQNLIKSIITP</sequence>